<dbReference type="AlphaFoldDB" id="A0A0S3SSA4"/>
<dbReference type="Proteomes" id="UP000291084">
    <property type="component" value="Chromosome 8"/>
</dbReference>
<evidence type="ECO:0000313" key="1">
    <source>
        <dbReference type="EMBL" id="BAT95686.1"/>
    </source>
</evidence>
<accession>A0A0S3SSA4</accession>
<proteinExistence type="predicted"/>
<gene>
    <name evidence="1" type="primary">Vigan.08G245200</name>
    <name evidence="1" type="ORF">VIGAN_08245200</name>
</gene>
<protein>
    <submittedName>
        <fullName evidence="1">Uncharacterized protein</fullName>
    </submittedName>
</protein>
<reference evidence="1 2" key="1">
    <citation type="journal article" date="2015" name="Sci. Rep.">
        <title>The power of single molecule real-time sequencing technology in the de novo assembly of a eukaryotic genome.</title>
        <authorList>
            <person name="Sakai H."/>
            <person name="Naito K."/>
            <person name="Ogiso-Tanaka E."/>
            <person name="Takahashi Y."/>
            <person name="Iseki K."/>
            <person name="Muto C."/>
            <person name="Satou K."/>
            <person name="Teruya K."/>
            <person name="Shiroma A."/>
            <person name="Shimoji M."/>
            <person name="Hirano T."/>
            <person name="Itoh T."/>
            <person name="Kaga A."/>
            <person name="Tomooka N."/>
        </authorList>
    </citation>
    <scope>NUCLEOTIDE SEQUENCE [LARGE SCALE GENOMIC DNA]</scope>
    <source>
        <strain evidence="2">cv. Shumari</strain>
    </source>
</reference>
<dbReference type="EMBL" id="AP015041">
    <property type="protein sequence ID" value="BAT95686.1"/>
    <property type="molecule type" value="Genomic_DNA"/>
</dbReference>
<sequence>MSPSTNLLLWKKGIPVLVGSNQSTFIYDTEGVELGLNRDSVHDPQRIINQGSCKASQESKGAKHHPLCQSLNCRKY</sequence>
<organism evidence="1 2">
    <name type="scientific">Vigna angularis var. angularis</name>
    <dbReference type="NCBI Taxonomy" id="157739"/>
    <lineage>
        <taxon>Eukaryota</taxon>
        <taxon>Viridiplantae</taxon>
        <taxon>Streptophyta</taxon>
        <taxon>Embryophyta</taxon>
        <taxon>Tracheophyta</taxon>
        <taxon>Spermatophyta</taxon>
        <taxon>Magnoliopsida</taxon>
        <taxon>eudicotyledons</taxon>
        <taxon>Gunneridae</taxon>
        <taxon>Pentapetalae</taxon>
        <taxon>rosids</taxon>
        <taxon>fabids</taxon>
        <taxon>Fabales</taxon>
        <taxon>Fabaceae</taxon>
        <taxon>Papilionoideae</taxon>
        <taxon>50 kb inversion clade</taxon>
        <taxon>NPAAA clade</taxon>
        <taxon>indigoferoid/millettioid clade</taxon>
        <taxon>Phaseoleae</taxon>
        <taxon>Vigna</taxon>
    </lineage>
</organism>
<name>A0A0S3SSA4_PHAAN</name>
<keyword evidence="2" id="KW-1185">Reference proteome</keyword>
<evidence type="ECO:0000313" key="2">
    <source>
        <dbReference type="Proteomes" id="UP000291084"/>
    </source>
</evidence>